<dbReference type="GO" id="GO:0010181">
    <property type="term" value="F:FMN binding"/>
    <property type="evidence" value="ECO:0007669"/>
    <property type="project" value="TreeGrafter"/>
</dbReference>
<dbReference type="InterPro" id="IPR005025">
    <property type="entry name" value="FMN_Rdtase-like_dom"/>
</dbReference>
<dbReference type="PANTHER" id="PTHR30543">
    <property type="entry name" value="CHROMATE REDUCTASE"/>
    <property type="match status" value="1"/>
</dbReference>
<dbReference type="OrthoDB" id="9812295at2"/>
<evidence type="ECO:0000259" key="1">
    <source>
        <dbReference type="Pfam" id="PF03358"/>
    </source>
</evidence>
<evidence type="ECO:0000313" key="3">
    <source>
        <dbReference type="Proteomes" id="UP000199021"/>
    </source>
</evidence>
<proteinExistence type="predicted"/>
<dbReference type="InterPro" id="IPR050712">
    <property type="entry name" value="NAD(P)H-dep_reductase"/>
</dbReference>
<dbReference type="Proteomes" id="UP000199021">
    <property type="component" value="Unassembled WGS sequence"/>
</dbReference>
<reference evidence="3" key="1">
    <citation type="submission" date="2016-10" db="EMBL/GenBank/DDBJ databases">
        <authorList>
            <person name="Varghese N."/>
            <person name="Submissions S."/>
        </authorList>
    </citation>
    <scope>NUCLEOTIDE SEQUENCE [LARGE SCALE GENOMIC DNA]</scope>
    <source>
        <strain evidence="3">DSM 24740</strain>
    </source>
</reference>
<protein>
    <submittedName>
        <fullName evidence="2">NAD(P)H-dependent FMN reductase</fullName>
    </submittedName>
</protein>
<sequence>MITIISGTNRPGSKTLQFATASLELLSEMDEDVQLLDLATIAPQWLHTGMYTPADITPELLDIQKRFVLNVDAFVIIVPEYNGSYPGMMKLFIDAISVNEYPSNFKNKAFALIGVASGRAGNLRGIDHLADTIAHMGGWVLPNKLPLSGVEALLNEDGKVTDEATLTSLRSSAEQLIAARNRNLIYK</sequence>
<dbReference type="InParanoid" id="A0A1H9N942"/>
<organism evidence="2 3">
    <name type="scientific">Neolewinella agarilytica</name>
    <dbReference type="NCBI Taxonomy" id="478744"/>
    <lineage>
        <taxon>Bacteria</taxon>
        <taxon>Pseudomonadati</taxon>
        <taxon>Bacteroidota</taxon>
        <taxon>Saprospiria</taxon>
        <taxon>Saprospirales</taxon>
        <taxon>Lewinellaceae</taxon>
        <taxon>Neolewinella</taxon>
    </lineage>
</organism>
<dbReference type="GO" id="GO:0005829">
    <property type="term" value="C:cytosol"/>
    <property type="evidence" value="ECO:0007669"/>
    <property type="project" value="TreeGrafter"/>
</dbReference>
<dbReference type="RefSeq" id="WP_090172847.1">
    <property type="nucleotide sequence ID" value="NZ_FOFB01000035.1"/>
</dbReference>
<dbReference type="FunCoup" id="A0A1H9N942">
    <property type="interactions" value="173"/>
</dbReference>
<dbReference type="AlphaFoldDB" id="A0A1H9N942"/>
<evidence type="ECO:0000313" key="2">
    <source>
        <dbReference type="EMBL" id="SER32506.1"/>
    </source>
</evidence>
<feature type="domain" description="NADPH-dependent FMN reductase-like" evidence="1">
    <location>
        <begin position="2"/>
        <end position="144"/>
    </location>
</feature>
<dbReference type="SUPFAM" id="SSF52218">
    <property type="entry name" value="Flavoproteins"/>
    <property type="match status" value="1"/>
</dbReference>
<gene>
    <name evidence="2" type="ORF">SAMN05444359_13510</name>
</gene>
<dbReference type="STRING" id="478744.SAMN05444359_13510"/>
<keyword evidence="3" id="KW-1185">Reference proteome</keyword>
<dbReference type="PANTHER" id="PTHR30543:SF21">
    <property type="entry name" value="NAD(P)H-DEPENDENT FMN REDUCTASE LOT6"/>
    <property type="match status" value="1"/>
</dbReference>
<dbReference type="InterPro" id="IPR029039">
    <property type="entry name" value="Flavoprotein-like_sf"/>
</dbReference>
<accession>A0A1H9N942</accession>
<name>A0A1H9N942_9BACT</name>
<dbReference type="Gene3D" id="3.40.50.360">
    <property type="match status" value="1"/>
</dbReference>
<dbReference type="EMBL" id="FOFB01000035">
    <property type="protein sequence ID" value="SER32506.1"/>
    <property type="molecule type" value="Genomic_DNA"/>
</dbReference>
<dbReference type="GO" id="GO:0016491">
    <property type="term" value="F:oxidoreductase activity"/>
    <property type="evidence" value="ECO:0007669"/>
    <property type="project" value="InterPro"/>
</dbReference>
<dbReference type="Pfam" id="PF03358">
    <property type="entry name" value="FMN_red"/>
    <property type="match status" value="1"/>
</dbReference>